<dbReference type="InterPro" id="IPR010718">
    <property type="entry name" value="DUF1294"/>
</dbReference>
<feature type="transmembrane region" description="Helical" evidence="1">
    <location>
        <begin position="6"/>
        <end position="25"/>
    </location>
</feature>
<accession>A0A6N3CU24</accession>
<evidence type="ECO:0000313" key="2">
    <source>
        <dbReference type="EMBL" id="VYU18031.1"/>
    </source>
</evidence>
<protein>
    <recommendedName>
        <fullName evidence="3">DUF1294 domain-containing protein</fullName>
    </recommendedName>
</protein>
<keyword evidence="1" id="KW-0812">Transmembrane</keyword>
<keyword evidence="1" id="KW-1133">Transmembrane helix</keyword>
<dbReference type="EMBL" id="CACRUP010000023">
    <property type="protein sequence ID" value="VYU18031.1"/>
    <property type="molecule type" value="Genomic_DNA"/>
</dbReference>
<organism evidence="2">
    <name type="scientific">Peptoniphilus gorbachii</name>
    <dbReference type="NCBI Taxonomy" id="411567"/>
    <lineage>
        <taxon>Bacteria</taxon>
        <taxon>Bacillati</taxon>
        <taxon>Bacillota</taxon>
        <taxon>Tissierellia</taxon>
        <taxon>Tissierellales</taxon>
        <taxon>Peptoniphilaceae</taxon>
        <taxon>Peptoniphilus</taxon>
    </lineage>
</organism>
<feature type="transmembrane region" description="Helical" evidence="1">
    <location>
        <begin position="37"/>
        <end position="57"/>
    </location>
</feature>
<gene>
    <name evidence="2" type="ORF">PGLFYP46_00447</name>
</gene>
<evidence type="ECO:0008006" key="3">
    <source>
        <dbReference type="Google" id="ProtNLM"/>
    </source>
</evidence>
<sequence>MENNYLIIILNLINFILYGIDKYKAKHNLWRISEKTLLTLSALAGVGGILGMEIFHHKTREKKFYLANLIGIALTIYLIKN</sequence>
<proteinExistence type="predicted"/>
<keyword evidence="1" id="KW-0472">Membrane</keyword>
<reference evidence="2" key="1">
    <citation type="submission" date="2019-11" db="EMBL/GenBank/DDBJ databases">
        <authorList>
            <person name="Feng L."/>
        </authorList>
    </citation>
    <scope>NUCLEOTIDE SEQUENCE</scope>
    <source>
        <strain evidence="2">PgorbachiiLFYP46</strain>
    </source>
</reference>
<name>A0A6N3CU24_9FIRM</name>
<dbReference type="RefSeq" id="WP_156702417.1">
    <property type="nucleotide sequence ID" value="NZ_CACRUP010000023.1"/>
</dbReference>
<dbReference type="Pfam" id="PF06961">
    <property type="entry name" value="DUF1294"/>
    <property type="match status" value="1"/>
</dbReference>
<dbReference type="AlphaFoldDB" id="A0A6N3CU24"/>
<feature type="transmembrane region" description="Helical" evidence="1">
    <location>
        <begin position="63"/>
        <end position="79"/>
    </location>
</feature>
<evidence type="ECO:0000256" key="1">
    <source>
        <dbReference type="SAM" id="Phobius"/>
    </source>
</evidence>